<dbReference type="Gene3D" id="2.60.120.330">
    <property type="entry name" value="B-lactam Antibiotic, Isopenicillin N Synthase, Chain"/>
    <property type="match status" value="1"/>
</dbReference>
<dbReference type="EMBL" id="JACDXP010000010">
    <property type="protein sequence ID" value="KAF6518033.1"/>
    <property type="molecule type" value="Genomic_DNA"/>
</dbReference>
<evidence type="ECO:0000313" key="5">
    <source>
        <dbReference type="EMBL" id="KAF6518033.1"/>
    </source>
</evidence>
<dbReference type="Proteomes" id="UP000593570">
    <property type="component" value="Unassembled WGS sequence"/>
</dbReference>
<feature type="domain" description="Fe2OG dioxygenase" evidence="4">
    <location>
        <begin position="172"/>
        <end position="293"/>
    </location>
</feature>
<evidence type="ECO:0000256" key="3">
    <source>
        <dbReference type="SAM" id="MobiDB-lite"/>
    </source>
</evidence>
<dbReference type="Pfam" id="PF03171">
    <property type="entry name" value="2OG-FeII_Oxy"/>
    <property type="match status" value="1"/>
</dbReference>
<evidence type="ECO:0000313" key="6">
    <source>
        <dbReference type="Proteomes" id="UP000593570"/>
    </source>
</evidence>
<keyword evidence="2" id="KW-0539">Nucleus</keyword>
<organism evidence="5 6">
    <name type="scientific">Fusarium oxysporum f. sp. conglutinans</name>
    <dbReference type="NCBI Taxonomy" id="100902"/>
    <lineage>
        <taxon>Eukaryota</taxon>
        <taxon>Fungi</taxon>
        <taxon>Dikarya</taxon>
        <taxon>Ascomycota</taxon>
        <taxon>Pezizomycotina</taxon>
        <taxon>Sordariomycetes</taxon>
        <taxon>Hypocreomycetidae</taxon>
        <taxon>Hypocreales</taxon>
        <taxon>Nectriaceae</taxon>
        <taxon>Fusarium</taxon>
        <taxon>Fusarium oxysporum species complex</taxon>
    </lineage>
</organism>
<dbReference type="Pfam" id="PF14226">
    <property type="entry name" value="DIOX_N"/>
    <property type="match status" value="1"/>
</dbReference>
<dbReference type="InterPro" id="IPR021858">
    <property type="entry name" value="Fun_TF"/>
</dbReference>
<dbReference type="PANTHER" id="PTHR47990">
    <property type="entry name" value="2-OXOGLUTARATE (2OG) AND FE(II)-DEPENDENT OXYGENASE SUPERFAMILY PROTEIN-RELATED"/>
    <property type="match status" value="1"/>
</dbReference>
<dbReference type="InterPro" id="IPR044861">
    <property type="entry name" value="IPNS-like_FE2OG_OXY"/>
</dbReference>
<dbReference type="Pfam" id="PF11951">
    <property type="entry name" value="Fungal_trans_2"/>
    <property type="match status" value="1"/>
</dbReference>
<proteinExistence type="inferred from homology"/>
<accession>A0A8H6GH87</accession>
<comment type="similarity">
    <text evidence="1">Belongs to the iron/ascorbate-dependent oxidoreductase family.</text>
</comment>
<dbReference type="SUPFAM" id="SSF51197">
    <property type="entry name" value="Clavaminate synthase-like"/>
    <property type="match status" value="1"/>
</dbReference>
<dbReference type="InterPro" id="IPR005123">
    <property type="entry name" value="Oxoglu/Fe-dep_dioxygenase_dom"/>
</dbReference>
<dbReference type="InterPro" id="IPR050231">
    <property type="entry name" value="Iron_ascorbate_oxido_reductase"/>
</dbReference>
<gene>
    <name evidence="5" type="ORF">HZS61_002111</name>
</gene>
<dbReference type="PROSITE" id="PS51471">
    <property type="entry name" value="FE2OG_OXY"/>
    <property type="match status" value="1"/>
</dbReference>
<sequence length="901" mass="100915">MAALNADTLDMSLFFGTPSQKQDFCDSLLRLLKKRGGVKLINHPIPSTSIHELFAQTKRFFNLPLETKMLAKHPPQANPNRGYSFVGQENVANISGYEKGLGPLKTRDIKETVDFGSANDELVDNLWVPEEELPGFRSFMEGFYELAFKTEMQLLEALAIALGVSPDHLKSLHNRAENEFRILHYPAIPASELADGTATRIAEHTDFGTITMLFQDSVGGLQVEDQENLGTFNNVESASPTDIILNIGDSLQRLTNDTFKAACHRVTYPPSIKAGDGEQVIPERYSIAYFAKPNRSASLFPLKEFIEEGVPCKYEDVTAWEQPTQIADVGAEQYSRRHLFTEEDRELMSNALVTNVPSTVTAALNQIDEESKGLDIKDDAANTCEVGPFQVFKFETSQSVTTPSDHVSFNDMDLDTLSENQTQDFSETIENDQIASNDFSTTSLDFLHWGDLFTWDVSVLDNPPQLPYDNFDTLPMNLNWPNETNMGFSESLDMMPFETASDDVAWPQLDLMMDAPLLLKHFNDDVISQMGSLPINEKSAWKTLHYPSAIMTLSELTMLDVDRDQIKRANLATFYALIAVSSFHLSLNSITFPSLARPGDHWKSLSSRTYEAAKQHLKVSLEKESQPGPHKAKYKAQLMGISAVLATALLSGNETDTRWCLTEMERLISWRGLTKPSISRRARLLHNIYAWMRIVSESLNVYLDENHAIETPFRTTTSRSINPDMTLDNFLHLEPRKLHGQKTKRDIKDIHLADASQDHENMYMQIYGVPETWLSLVSQITRLANVMDRLSASKKSDAEALMALQPRASYLENAVCLFRSRHNESTTMSASPSAPGGTPHMHMVRALASALVIFFYRRIRNVNPLVLQDSVNDVVESLHAFDEAGGGGEGETEEGYRGVVG</sequence>
<feature type="region of interest" description="Disordered" evidence="3">
    <location>
        <begin position="882"/>
        <end position="901"/>
    </location>
</feature>
<comment type="caution">
    <text evidence="5">The sequence shown here is derived from an EMBL/GenBank/DDBJ whole genome shotgun (WGS) entry which is preliminary data.</text>
</comment>
<evidence type="ECO:0000259" key="4">
    <source>
        <dbReference type="PROSITE" id="PS51471"/>
    </source>
</evidence>
<protein>
    <recommendedName>
        <fullName evidence="4">Fe2OG dioxygenase domain-containing protein</fullName>
    </recommendedName>
</protein>
<dbReference type="InterPro" id="IPR026992">
    <property type="entry name" value="DIOX_N"/>
</dbReference>
<dbReference type="InterPro" id="IPR027443">
    <property type="entry name" value="IPNS-like_sf"/>
</dbReference>
<evidence type="ECO:0000256" key="2">
    <source>
        <dbReference type="ARBA" id="ARBA00023242"/>
    </source>
</evidence>
<dbReference type="GO" id="GO:0044283">
    <property type="term" value="P:small molecule biosynthetic process"/>
    <property type="evidence" value="ECO:0007669"/>
    <property type="project" value="UniProtKB-ARBA"/>
</dbReference>
<reference evidence="5 6" key="1">
    <citation type="journal article" date="2020" name="bioRxiv">
        <title>A chromosome-scale genome assembly for the Fusarium oxysporum strain Fo5176 to establish a model Arabidopsis-fungal pathosystem.</title>
        <authorList>
            <person name="Fokkens L."/>
            <person name="Guo L."/>
            <person name="Dora S."/>
            <person name="Wang B."/>
            <person name="Ye K."/>
            <person name="Sanchez-Rodriguez C."/>
            <person name="Croll D."/>
        </authorList>
    </citation>
    <scope>NUCLEOTIDE SEQUENCE [LARGE SCALE GENOMIC DNA]</scope>
    <source>
        <strain evidence="5 6">Fo5176</strain>
    </source>
</reference>
<name>A0A8H6GH87_FUSOX</name>
<evidence type="ECO:0000256" key="1">
    <source>
        <dbReference type="ARBA" id="ARBA00008056"/>
    </source>
</evidence>
<dbReference type="AlphaFoldDB" id="A0A8H6GH87"/>